<keyword evidence="4" id="KW-1185">Reference proteome</keyword>
<reference evidence="3" key="1">
    <citation type="journal article" date="2022" name="bioRxiv">
        <title>Sequencing and chromosome-scale assembly of the giantPleurodeles waltlgenome.</title>
        <authorList>
            <person name="Brown T."/>
            <person name="Elewa A."/>
            <person name="Iarovenko S."/>
            <person name="Subramanian E."/>
            <person name="Araus A.J."/>
            <person name="Petzold A."/>
            <person name="Susuki M."/>
            <person name="Suzuki K.-i.T."/>
            <person name="Hayashi T."/>
            <person name="Toyoda A."/>
            <person name="Oliveira C."/>
            <person name="Osipova E."/>
            <person name="Leigh N.D."/>
            <person name="Simon A."/>
            <person name="Yun M.H."/>
        </authorList>
    </citation>
    <scope>NUCLEOTIDE SEQUENCE</scope>
    <source>
        <strain evidence="3">20211129_DDA</strain>
        <tissue evidence="3">Liver</tissue>
    </source>
</reference>
<evidence type="ECO:0000313" key="2">
    <source>
        <dbReference type="EMBL" id="KAJ1208895.1"/>
    </source>
</evidence>
<dbReference type="EMBL" id="JANPWB010000002">
    <property type="protein sequence ID" value="KAJ1208897.1"/>
    <property type="molecule type" value="Genomic_DNA"/>
</dbReference>
<gene>
    <name evidence="2" type="ORF">NDU88_004278</name>
    <name evidence="3" type="ORF">NDU88_004280</name>
</gene>
<evidence type="ECO:0000256" key="1">
    <source>
        <dbReference type="SAM" id="MobiDB-lite"/>
    </source>
</evidence>
<accession>A0AAV7W4U3</accession>
<feature type="compositionally biased region" description="Polar residues" evidence="1">
    <location>
        <begin position="40"/>
        <end position="51"/>
    </location>
</feature>
<comment type="caution">
    <text evidence="3">The sequence shown here is derived from an EMBL/GenBank/DDBJ whole genome shotgun (WGS) entry which is preliminary data.</text>
</comment>
<feature type="region of interest" description="Disordered" evidence="1">
    <location>
        <begin position="1"/>
        <end position="56"/>
    </location>
</feature>
<dbReference type="EMBL" id="JANPWB010000002">
    <property type="protein sequence ID" value="KAJ1208895.1"/>
    <property type="molecule type" value="Genomic_DNA"/>
</dbReference>
<protein>
    <submittedName>
        <fullName evidence="3">Uncharacterized protein</fullName>
    </submittedName>
</protein>
<evidence type="ECO:0000313" key="4">
    <source>
        <dbReference type="Proteomes" id="UP001066276"/>
    </source>
</evidence>
<organism evidence="3 4">
    <name type="scientific">Pleurodeles waltl</name>
    <name type="common">Iberian ribbed newt</name>
    <dbReference type="NCBI Taxonomy" id="8319"/>
    <lineage>
        <taxon>Eukaryota</taxon>
        <taxon>Metazoa</taxon>
        <taxon>Chordata</taxon>
        <taxon>Craniata</taxon>
        <taxon>Vertebrata</taxon>
        <taxon>Euteleostomi</taxon>
        <taxon>Amphibia</taxon>
        <taxon>Batrachia</taxon>
        <taxon>Caudata</taxon>
        <taxon>Salamandroidea</taxon>
        <taxon>Salamandridae</taxon>
        <taxon>Pleurodelinae</taxon>
        <taxon>Pleurodeles</taxon>
    </lineage>
</organism>
<dbReference type="AlphaFoldDB" id="A0AAV7W4U3"/>
<feature type="region of interest" description="Disordered" evidence="1">
    <location>
        <begin position="79"/>
        <end position="102"/>
    </location>
</feature>
<proteinExistence type="predicted"/>
<sequence length="102" mass="11147">MSLYKVRAARQPRRGIAPNASELTPPSSLRLLNVPPSPQTEPLQGTRTPWTSGGRCHGTARRISLLADCILEGTTAGREPHMQNIMGQRHPGELQEMGKPAR</sequence>
<evidence type="ECO:0000313" key="3">
    <source>
        <dbReference type="EMBL" id="KAJ1208897.1"/>
    </source>
</evidence>
<dbReference type="Proteomes" id="UP001066276">
    <property type="component" value="Chromosome 1_2"/>
</dbReference>
<name>A0AAV7W4U3_PLEWA</name>